<proteinExistence type="predicted"/>
<organism evidence="1 2">
    <name type="scientific">Duncaniella freteri</name>
    <dbReference type="NCBI Taxonomy" id="2530391"/>
    <lineage>
        <taxon>Bacteria</taxon>
        <taxon>Pseudomonadati</taxon>
        <taxon>Bacteroidota</taxon>
        <taxon>Bacteroidia</taxon>
        <taxon>Bacteroidales</taxon>
        <taxon>Muribaculaceae</taxon>
        <taxon>Duncaniella</taxon>
    </lineage>
</organism>
<dbReference type="Proteomes" id="UP000297635">
    <property type="component" value="Unassembled WGS sequence"/>
</dbReference>
<dbReference type="RefSeq" id="WP_135472760.1">
    <property type="nucleotide sequence ID" value="NZ_SJSA01000002.1"/>
</dbReference>
<evidence type="ECO:0000313" key="1">
    <source>
        <dbReference type="EMBL" id="TGG37074.1"/>
    </source>
</evidence>
<dbReference type="AlphaFoldDB" id="A0A4Z0V2S2"/>
<sequence length="60" mass="7230">MATPIKAVPILTGELAEEFIFRAEENERKPRREVSPERQKEISDFLKRSKEYVPSWRRRQ</sequence>
<dbReference type="EMBL" id="SJSA01000002">
    <property type="protein sequence ID" value="TGG37074.1"/>
    <property type="molecule type" value="Genomic_DNA"/>
</dbReference>
<gene>
    <name evidence="1" type="ORF">EZ315_14815</name>
</gene>
<protein>
    <submittedName>
        <fullName evidence="1">Uncharacterized protein</fullName>
    </submittedName>
</protein>
<dbReference type="GeneID" id="82151059"/>
<evidence type="ECO:0000313" key="2">
    <source>
        <dbReference type="Proteomes" id="UP000297635"/>
    </source>
</evidence>
<keyword evidence="2" id="KW-1185">Reference proteome</keyword>
<accession>A0A4Z0V2S2</accession>
<reference evidence="1 2" key="1">
    <citation type="submission" date="2019-02" db="EMBL/GenBank/DDBJ databases">
        <title>Isolation and identification of novel species under the genus Muribaculum.</title>
        <authorList>
            <person name="Miyake S."/>
            <person name="Ding Y."/>
            <person name="Low A."/>
            <person name="Soh M."/>
            <person name="Seedorf H."/>
        </authorList>
    </citation>
    <scope>NUCLEOTIDE SEQUENCE [LARGE SCALE GENOMIC DNA]</scope>
    <source>
        <strain evidence="1 2">TLL-A3</strain>
    </source>
</reference>
<comment type="caution">
    <text evidence="1">The sequence shown here is derived from an EMBL/GenBank/DDBJ whole genome shotgun (WGS) entry which is preliminary data.</text>
</comment>
<name>A0A4Z0V2S2_9BACT</name>